<dbReference type="AlphaFoldDB" id="A0A150GJG8"/>
<dbReference type="SUPFAM" id="SSF143113">
    <property type="entry name" value="NAP-like"/>
    <property type="match status" value="2"/>
</dbReference>
<evidence type="ECO:0000313" key="6">
    <source>
        <dbReference type="Proteomes" id="UP000075714"/>
    </source>
</evidence>
<feature type="compositionally biased region" description="Basic and acidic residues" evidence="4">
    <location>
        <begin position="313"/>
        <end position="326"/>
    </location>
</feature>
<dbReference type="GO" id="GO:0006334">
    <property type="term" value="P:nucleosome assembly"/>
    <property type="evidence" value="ECO:0007669"/>
    <property type="project" value="InterPro"/>
</dbReference>
<feature type="region of interest" description="Disordered" evidence="4">
    <location>
        <begin position="313"/>
        <end position="362"/>
    </location>
</feature>
<feature type="compositionally biased region" description="Acidic residues" evidence="4">
    <location>
        <begin position="674"/>
        <end position="705"/>
    </location>
</feature>
<dbReference type="InterPro" id="IPR002164">
    <property type="entry name" value="NAP_family"/>
</dbReference>
<comment type="similarity">
    <text evidence="1 3">Belongs to the nucleosome assembly protein (NAP) family.</text>
</comment>
<dbReference type="Gene3D" id="3.30.1120.90">
    <property type="entry name" value="Nucleosome assembly protein"/>
    <property type="match status" value="2"/>
</dbReference>
<feature type="compositionally biased region" description="Acidic residues" evidence="4">
    <location>
        <begin position="327"/>
        <end position="346"/>
    </location>
</feature>
<dbReference type="STRING" id="33097.A0A150GJG8"/>
<feature type="compositionally biased region" description="Acidic residues" evidence="4">
    <location>
        <begin position="266"/>
        <end position="285"/>
    </location>
</feature>
<evidence type="ECO:0000256" key="2">
    <source>
        <dbReference type="ARBA" id="ARBA00023186"/>
    </source>
</evidence>
<protein>
    <recommendedName>
        <fullName evidence="7">Nucleosome assembly protein</fullName>
    </recommendedName>
</protein>
<dbReference type="Proteomes" id="UP000075714">
    <property type="component" value="Unassembled WGS sequence"/>
</dbReference>
<dbReference type="GO" id="GO:0042393">
    <property type="term" value="F:histone binding"/>
    <property type="evidence" value="ECO:0007669"/>
    <property type="project" value="UniProtKB-ARBA"/>
</dbReference>
<feature type="region of interest" description="Disordered" evidence="4">
    <location>
        <begin position="206"/>
        <end position="296"/>
    </location>
</feature>
<evidence type="ECO:0008006" key="7">
    <source>
        <dbReference type="Google" id="ProtNLM"/>
    </source>
</evidence>
<feature type="compositionally biased region" description="Gly residues" evidence="4">
    <location>
        <begin position="221"/>
        <end position="234"/>
    </location>
</feature>
<gene>
    <name evidence="5" type="ORF">GPECTOR_18g10</name>
</gene>
<dbReference type="OrthoDB" id="547411at2759"/>
<evidence type="ECO:0000256" key="4">
    <source>
        <dbReference type="SAM" id="MobiDB-lite"/>
    </source>
</evidence>
<dbReference type="EMBL" id="LSYV01000019">
    <property type="protein sequence ID" value="KXZ49941.1"/>
    <property type="molecule type" value="Genomic_DNA"/>
</dbReference>
<proteinExistence type="inferred from homology"/>
<sequence length="782" mass="83436">MAEKKTFAAIEAIEAQIEASSKLRQQKAEELIVEYLREREPLLQRRYELVSGKSDPTDEELQGFQPQGAAAAAAASSPGAASPVTGGGKGGSKGAAAAGKGDKPVAASRGVPFFWLNALCNQEELSTIITPRDRFALEYCEDVRYVRGPAGMAVEFHFSPNNPYFTNTVLRKGVYVKRAGDGRSGDIEEVREEATVIDWRPGRSLLVKADGPAGGDKKRGAGGAGGGKQTGGAKGGKKGKKAAAAPAARTSRKHGKHGGGPPPDLPDPDEENEQEEDDEEQEDGAGEGPAASGRRRACPSFFRFFLPIVQGDKAKKGRELDPTREGDDTEEEEEEEEEEEDQDAEGVAEGGGADAAQRMQERRARDGDILDVLVKKVVPRAVHLYMAAGGGKSGRAIGADDDDEEGFTLVSGSPAGDVAALALSTQRALHALMGLQRRLDELAAGLKAAEWAALVAHIDEVARLAAQRRSLLVGPAGATDKLSIPAFWLRALRATPVGGAAVAHRDEGALAALADVRLVWDTNRMPTPEQPTRSATLELEFLPNRWFSNKVLRRRFTFHAPGGSLNKIGVESSQADPIDWHPGADLTVRYPPGQRPGAGAGSEGQRARAKQVPSFFHYFSNAPGALCRTFNIPGQSRAAQTESSQVQEEFIGELVNVVVNFAGRLAVETKVDADDLGDEREDEDDGEDESEEEEEDEEEEGGDEEAAARRAARRAARAAGRAAGRRKVGAAGEAGEGGFLGVLKRVMSSPLLAVLVLSMFMAQLLLAQEVLDYVRAKFSWAP</sequence>
<evidence type="ECO:0000256" key="3">
    <source>
        <dbReference type="RuleBase" id="RU003876"/>
    </source>
</evidence>
<dbReference type="Pfam" id="PF00956">
    <property type="entry name" value="NAP"/>
    <property type="match status" value="2"/>
</dbReference>
<feature type="region of interest" description="Disordered" evidence="4">
    <location>
        <begin position="53"/>
        <end position="101"/>
    </location>
</feature>
<dbReference type="PANTHER" id="PTHR11875">
    <property type="entry name" value="TESTIS-SPECIFIC Y-ENCODED PROTEIN"/>
    <property type="match status" value="1"/>
</dbReference>
<comment type="caution">
    <text evidence="5">The sequence shown here is derived from an EMBL/GenBank/DDBJ whole genome shotgun (WGS) entry which is preliminary data.</text>
</comment>
<name>A0A150GJG8_GONPE</name>
<keyword evidence="6" id="KW-1185">Reference proteome</keyword>
<accession>A0A150GJG8</accession>
<reference evidence="6" key="1">
    <citation type="journal article" date="2016" name="Nat. Commun.">
        <title>The Gonium pectorale genome demonstrates co-option of cell cycle regulation during the evolution of multicellularity.</title>
        <authorList>
            <person name="Hanschen E.R."/>
            <person name="Marriage T.N."/>
            <person name="Ferris P.J."/>
            <person name="Hamaji T."/>
            <person name="Toyoda A."/>
            <person name="Fujiyama A."/>
            <person name="Neme R."/>
            <person name="Noguchi H."/>
            <person name="Minakuchi Y."/>
            <person name="Suzuki M."/>
            <person name="Kawai-Toyooka H."/>
            <person name="Smith D.R."/>
            <person name="Sparks H."/>
            <person name="Anderson J."/>
            <person name="Bakaric R."/>
            <person name="Luria V."/>
            <person name="Karger A."/>
            <person name="Kirschner M.W."/>
            <person name="Durand P.M."/>
            <person name="Michod R.E."/>
            <person name="Nozaki H."/>
            <person name="Olson B.J."/>
        </authorList>
    </citation>
    <scope>NUCLEOTIDE SEQUENCE [LARGE SCALE GENOMIC DNA]</scope>
    <source>
        <strain evidence="6">NIES-2863</strain>
    </source>
</reference>
<evidence type="ECO:0000256" key="1">
    <source>
        <dbReference type="ARBA" id="ARBA00009947"/>
    </source>
</evidence>
<dbReference type="GO" id="GO:0000724">
    <property type="term" value="P:double-strand break repair via homologous recombination"/>
    <property type="evidence" value="ECO:0007669"/>
    <property type="project" value="UniProtKB-ARBA"/>
</dbReference>
<keyword evidence="2" id="KW-0143">Chaperone</keyword>
<dbReference type="InterPro" id="IPR037231">
    <property type="entry name" value="NAP-like_sf"/>
</dbReference>
<feature type="compositionally biased region" description="Low complexity" evidence="4">
    <location>
        <begin position="62"/>
        <end position="84"/>
    </location>
</feature>
<dbReference type="GO" id="GO:0005634">
    <property type="term" value="C:nucleus"/>
    <property type="evidence" value="ECO:0007669"/>
    <property type="project" value="InterPro"/>
</dbReference>
<evidence type="ECO:0000313" key="5">
    <source>
        <dbReference type="EMBL" id="KXZ49941.1"/>
    </source>
</evidence>
<organism evidence="5 6">
    <name type="scientific">Gonium pectorale</name>
    <name type="common">Green alga</name>
    <dbReference type="NCBI Taxonomy" id="33097"/>
    <lineage>
        <taxon>Eukaryota</taxon>
        <taxon>Viridiplantae</taxon>
        <taxon>Chlorophyta</taxon>
        <taxon>core chlorophytes</taxon>
        <taxon>Chlorophyceae</taxon>
        <taxon>CS clade</taxon>
        <taxon>Chlamydomonadales</taxon>
        <taxon>Volvocaceae</taxon>
        <taxon>Gonium</taxon>
    </lineage>
</organism>
<feature type="region of interest" description="Disordered" evidence="4">
    <location>
        <begin position="670"/>
        <end position="707"/>
    </location>
</feature>